<dbReference type="InterPro" id="IPR012337">
    <property type="entry name" value="RNaseH-like_sf"/>
</dbReference>
<organism evidence="2 3">
    <name type="scientific">Castilleja foliolosa</name>
    <dbReference type="NCBI Taxonomy" id="1961234"/>
    <lineage>
        <taxon>Eukaryota</taxon>
        <taxon>Viridiplantae</taxon>
        <taxon>Streptophyta</taxon>
        <taxon>Embryophyta</taxon>
        <taxon>Tracheophyta</taxon>
        <taxon>Spermatophyta</taxon>
        <taxon>Magnoliopsida</taxon>
        <taxon>eudicotyledons</taxon>
        <taxon>Gunneridae</taxon>
        <taxon>Pentapetalae</taxon>
        <taxon>asterids</taxon>
        <taxon>lamiids</taxon>
        <taxon>Lamiales</taxon>
        <taxon>Orobanchaceae</taxon>
        <taxon>Pedicularideae</taxon>
        <taxon>Castillejinae</taxon>
        <taxon>Castilleja</taxon>
    </lineage>
</organism>
<dbReference type="EMBL" id="JAVIJP010000031">
    <property type="protein sequence ID" value="KAL3633206.1"/>
    <property type="molecule type" value="Genomic_DNA"/>
</dbReference>
<dbReference type="InterPro" id="IPR044730">
    <property type="entry name" value="RNase_H-like_dom_plant"/>
</dbReference>
<dbReference type="InterPro" id="IPR002156">
    <property type="entry name" value="RNaseH_domain"/>
</dbReference>
<reference evidence="3" key="1">
    <citation type="journal article" date="2024" name="IScience">
        <title>Strigolactones Initiate the Formation of Haustorium-like Structures in Castilleja.</title>
        <authorList>
            <person name="Buerger M."/>
            <person name="Peterson D."/>
            <person name="Chory J."/>
        </authorList>
    </citation>
    <scope>NUCLEOTIDE SEQUENCE [LARGE SCALE GENOMIC DNA]</scope>
</reference>
<sequence length="147" mass="15959">MILVDSVTKQIKDHWRIMATKATVKATSNNPWKPPPEGWTKANTDAAFSNDVAAAGVVLKNHRGSIFATSTCSNNCENSITAEALAILHGCTQLDKLKIKKAIIESDCCNAISDITLPAILNSWKAEPIYDEIKKIWGSARTCPMGC</sequence>
<dbReference type="InterPro" id="IPR036397">
    <property type="entry name" value="RNaseH_sf"/>
</dbReference>
<protein>
    <recommendedName>
        <fullName evidence="1">RNase H type-1 domain-containing protein</fullName>
    </recommendedName>
</protein>
<evidence type="ECO:0000313" key="2">
    <source>
        <dbReference type="EMBL" id="KAL3633206.1"/>
    </source>
</evidence>
<evidence type="ECO:0000259" key="1">
    <source>
        <dbReference type="Pfam" id="PF13456"/>
    </source>
</evidence>
<keyword evidence="3" id="KW-1185">Reference proteome</keyword>
<comment type="caution">
    <text evidence="2">The sequence shown here is derived from an EMBL/GenBank/DDBJ whole genome shotgun (WGS) entry which is preliminary data.</text>
</comment>
<dbReference type="Proteomes" id="UP001632038">
    <property type="component" value="Unassembled WGS sequence"/>
</dbReference>
<evidence type="ECO:0000313" key="3">
    <source>
        <dbReference type="Proteomes" id="UP001632038"/>
    </source>
</evidence>
<dbReference type="Gene3D" id="3.30.420.10">
    <property type="entry name" value="Ribonuclease H-like superfamily/Ribonuclease H"/>
    <property type="match status" value="1"/>
</dbReference>
<gene>
    <name evidence="2" type="ORF">CASFOL_022968</name>
</gene>
<accession>A0ABD3CWL3</accession>
<name>A0ABD3CWL3_9LAMI</name>
<feature type="domain" description="RNase H type-1" evidence="1">
    <location>
        <begin position="43"/>
        <end position="140"/>
    </location>
</feature>
<proteinExistence type="predicted"/>
<dbReference type="InterPro" id="IPR053151">
    <property type="entry name" value="RNase_H-like"/>
</dbReference>
<dbReference type="SUPFAM" id="SSF53098">
    <property type="entry name" value="Ribonuclease H-like"/>
    <property type="match status" value="1"/>
</dbReference>
<dbReference type="PANTHER" id="PTHR47723:SF19">
    <property type="entry name" value="POLYNUCLEOTIDYL TRANSFERASE, RIBONUCLEASE H-LIKE SUPERFAMILY PROTEIN"/>
    <property type="match status" value="1"/>
</dbReference>
<dbReference type="Pfam" id="PF13456">
    <property type="entry name" value="RVT_3"/>
    <property type="match status" value="1"/>
</dbReference>
<dbReference type="AlphaFoldDB" id="A0ABD3CWL3"/>
<dbReference type="CDD" id="cd06222">
    <property type="entry name" value="RNase_H_like"/>
    <property type="match status" value="1"/>
</dbReference>
<dbReference type="PANTHER" id="PTHR47723">
    <property type="entry name" value="OS05G0353850 PROTEIN"/>
    <property type="match status" value="1"/>
</dbReference>